<reference evidence="1" key="1">
    <citation type="journal article" date="2020" name="Microbiol. Resour. Announc.">
        <title>Complete Genome Sequence of Novel Psychrotolerant Legionella Strain TUM19329, Isolated from Antarctic Lake Sediment.</title>
        <authorList>
            <person name="Shimada S."/>
            <person name="Nakai R."/>
            <person name="Aoki K."/>
            <person name="Shimoeda N."/>
            <person name="Ohno G."/>
            <person name="Miyazaki Y."/>
            <person name="Kudoh S."/>
            <person name="Imura S."/>
            <person name="Watanabe K."/>
            <person name="Ishii Y."/>
            <person name="Tateda K."/>
        </authorList>
    </citation>
    <scope>NUCLEOTIDE SEQUENCE [LARGE SCALE GENOMIC DNA]</scope>
    <source>
        <strain evidence="1">TUM19329</strain>
    </source>
</reference>
<evidence type="ECO:0000313" key="1">
    <source>
        <dbReference type="EMBL" id="BCA96242.1"/>
    </source>
</evidence>
<dbReference type="KEGG" id="lant:TUM19329_26030"/>
<keyword evidence="2" id="KW-1185">Reference proteome</keyword>
<name>A0A6F8T880_9GAMM</name>
<dbReference type="RefSeq" id="WP_173237626.1">
    <property type="nucleotide sequence ID" value="NZ_AP022839.1"/>
</dbReference>
<gene>
    <name evidence="1" type="ORF">TUM19329_26030</name>
</gene>
<accession>A0A6F8T880</accession>
<protein>
    <submittedName>
        <fullName evidence="1">Uncharacterized protein</fullName>
    </submittedName>
</protein>
<dbReference type="AlphaFoldDB" id="A0A6F8T880"/>
<proteinExistence type="predicted"/>
<evidence type="ECO:0000313" key="2">
    <source>
        <dbReference type="Proteomes" id="UP000502894"/>
    </source>
</evidence>
<dbReference type="EMBL" id="AP022839">
    <property type="protein sequence ID" value="BCA96242.1"/>
    <property type="molecule type" value="Genomic_DNA"/>
</dbReference>
<organism evidence="1 2">
    <name type="scientific">Legionella antarctica</name>
    <dbReference type="NCBI Taxonomy" id="2708020"/>
    <lineage>
        <taxon>Bacteria</taxon>
        <taxon>Pseudomonadati</taxon>
        <taxon>Pseudomonadota</taxon>
        <taxon>Gammaproteobacteria</taxon>
        <taxon>Legionellales</taxon>
        <taxon>Legionellaceae</taxon>
        <taxon>Legionella</taxon>
    </lineage>
</organism>
<sequence>MARFFKNKLIHPVDTTSIIEPTQNYIAEEKDKIIKDLDLIKQSLHNLTVEMLNYEKPEKNIVSIKKSDISEYNSQFNEILELMREFSVTLSKFNKVTINRAKTLCDNLPDKIAYLKNHHTIDALRSTFDFFTDARTEINSAARQFDMGPHVWNKIKEK</sequence>
<dbReference type="Proteomes" id="UP000502894">
    <property type="component" value="Chromosome"/>
</dbReference>